<dbReference type="PANTHER" id="PTHR18870">
    <property type="entry name" value="PROTEIN TAG-278-RELATED"/>
    <property type="match status" value="1"/>
</dbReference>
<organism evidence="4 5">
    <name type="scientific">Carpediemonas membranifera</name>
    <dbReference type="NCBI Taxonomy" id="201153"/>
    <lineage>
        <taxon>Eukaryota</taxon>
        <taxon>Metamonada</taxon>
        <taxon>Carpediemonas-like organisms</taxon>
        <taxon>Carpediemonas</taxon>
    </lineage>
</organism>
<protein>
    <submittedName>
        <fullName evidence="4">Chromosome partition protein Smc</fullName>
    </submittedName>
</protein>
<comment type="caution">
    <text evidence="4">The sequence shown here is derived from an EMBL/GenBank/DDBJ whole genome shotgun (WGS) entry which is preliminary data.</text>
</comment>
<feature type="compositionally biased region" description="Basic and acidic residues" evidence="3">
    <location>
        <begin position="536"/>
        <end position="551"/>
    </location>
</feature>
<dbReference type="PANTHER" id="PTHR18870:SF9">
    <property type="entry name" value="PROTEIN TAG-278-RELATED"/>
    <property type="match status" value="1"/>
</dbReference>
<feature type="compositionally biased region" description="Basic and acidic residues" evidence="3">
    <location>
        <begin position="696"/>
        <end position="707"/>
    </location>
</feature>
<feature type="region of interest" description="Disordered" evidence="3">
    <location>
        <begin position="387"/>
        <end position="407"/>
    </location>
</feature>
<feature type="coiled-coil region" evidence="2">
    <location>
        <begin position="493"/>
        <end position="520"/>
    </location>
</feature>
<keyword evidence="5" id="KW-1185">Reference proteome</keyword>
<feature type="coiled-coil region" evidence="2">
    <location>
        <begin position="581"/>
        <end position="647"/>
    </location>
</feature>
<feature type="region of interest" description="Disordered" evidence="3">
    <location>
        <begin position="536"/>
        <end position="556"/>
    </location>
</feature>
<sequence length="718" mass="80637">MLSDRNGEIDILIAERDDARAQLHTMTLASSRDTDDENKVQTLRSQLDKAEGEVDELRLALSTAEKRLKESTDQYASYVNDLKHQREANADLTDTNSALRSEITQLEARIHQLELEVDDADNRARANAAHRKAEAVLTVELEAMTEEADQLRESLYNAEKELEDEADSHAIAIQKVRTRLGDVEGELAIMKTALEEEQRRSQSLADRLAEKPGEVAAIDAEMAELRAEVAEMHGQLTAARVENEVATSKLSTVQGRAEEYKAEIAKLSSTVAEQNMEARETANKAAIAQEKLRNELHEATETAAVLRTRLEQLTASASRDRERSQADLDRQAADLASTRDKLVKTEDALDQAHADIAAMNNELDARARDIDDANARAHSLETSLEEAKRKLGEAEDRHAQETAEARRRISELKTALAEAEAAATEPESVPDISGLEVDKEPVIEQLRLSLADAQESISRLRTEAESRVRLSADRERTLVTQLADERTRLAAETERHGSALEELRAQLREANMRRATVEHEKTMLSTRVATLERSLADSRGVDRSQRPDVRQTHVSGTGVDDRLKIAQQEASRAAMQYETELATIKPKLQRLELRVDQLRRECDRHKVQHKADRERMAEMERAYSTEASQLRAQCRAAEQHASRCQDETAVESERGRRRIAELEMRLKTTASTYKSQLSRLRSPGFSPPREIPTVVQRERVESGDERVAATPFTSDRWA</sequence>
<proteinExistence type="predicted"/>
<name>A0A8J6ATG1_9EUKA</name>
<keyword evidence="1 2" id="KW-0175">Coiled coil</keyword>
<gene>
    <name evidence="4" type="ORF">J8273_4792</name>
</gene>
<dbReference type="EMBL" id="JAHDYR010000021">
    <property type="protein sequence ID" value="KAG9393673.1"/>
    <property type="molecule type" value="Genomic_DNA"/>
</dbReference>
<feature type="region of interest" description="Disordered" evidence="3">
    <location>
        <begin position="696"/>
        <end position="718"/>
    </location>
</feature>
<evidence type="ECO:0000313" key="5">
    <source>
        <dbReference type="Proteomes" id="UP000717585"/>
    </source>
</evidence>
<evidence type="ECO:0000256" key="1">
    <source>
        <dbReference type="ARBA" id="ARBA00023054"/>
    </source>
</evidence>
<evidence type="ECO:0000256" key="2">
    <source>
        <dbReference type="SAM" id="Coils"/>
    </source>
</evidence>
<reference evidence="4" key="1">
    <citation type="submission" date="2021-05" db="EMBL/GenBank/DDBJ databases">
        <title>A free-living protist that lacks canonical eukaryotic 1 DNA replication and segregation systems.</title>
        <authorList>
            <person name="Salas-Leiva D.E."/>
            <person name="Tromer E.C."/>
            <person name="Curtis B.A."/>
            <person name="Jerlstrom-Hultqvist J."/>
            <person name="Kolisko M."/>
            <person name="Yi Z."/>
            <person name="Salas-Leiva J.S."/>
            <person name="Gallot-Lavallee L."/>
            <person name="Kops G.J.P.L."/>
            <person name="Archibald J.M."/>
            <person name="Simpson A.G.B."/>
            <person name="Roger A.J."/>
        </authorList>
    </citation>
    <scope>NUCLEOTIDE SEQUENCE</scope>
    <source>
        <strain evidence="4">BICM</strain>
    </source>
</reference>
<dbReference type="Proteomes" id="UP000717585">
    <property type="component" value="Unassembled WGS sequence"/>
</dbReference>
<evidence type="ECO:0000313" key="4">
    <source>
        <dbReference type="EMBL" id="KAG9393673.1"/>
    </source>
</evidence>
<evidence type="ECO:0000256" key="3">
    <source>
        <dbReference type="SAM" id="MobiDB-lite"/>
    </source>
</evidence>
<dbReference type="AlphaFoldDB" id="A0A8J6ATG1"/>
<accession>A0A8J6ATG1</accession>